<dbReference type="PANTHER" id="PTHR11675">
    <property type="entry name" value="N-ACETYLGALACTOSAMINYLTRANSFERASE"/>
    <property type="match status" value="1"/>
</dbReference>
<dbReference type="PANTHER" id="PTHR11675:SF129">
    <property type="entry name" value="POLYPEPTIDE N-ACETYLGALACTOSAMINYLTRANSFERASE-LIKE 6"/>
    <property type="match status" value="1"/>
</dbReference>
<keyword evidence="4" id="KW-1185">Reference proteome</keyword>
<dbReference type="InterPro" id="IPR001173">
    <property type="entry name" value="Glyco_trans_2-like"/>
</dbReference>
<dbReference type="Proteomes" id="UP001623348">
    <property type="component" value="Unassembled WGS sequence"/>
</dbReference>
<gene>
    <name evidence="3" type="ORF">GRJ2_001329300</name>
</gene>
<accession>A0ABC9WU27</accession>
<evidence type="ECO:0000313" key="4">
    <source>
        <dbReference type="Proteomes" id="UP001623348"/>
    </source>
</evidence>
<dbReference type="EMBL" id="BAAFJT010000004">
    <property type="protein sequence ID" value="GAB0188640.1"/>
    <property type="molecule type" value="Genomic_DNA"/>
</dbReference>
<evidence type="ECO:0000313" key="3">
    <source>
        <dbReference type="EMBL" id="GAB0188640.1"/>
    </source>
</evidence>
<name>A0ABC9WU27_GRUJA</name>
<dbReference type="AlphaFoldDB" id="A0ABC9WU27"/>
<feature type="domain" description="Glycosyltransferase 2-like" evidence="2">
    <location>
        <begin position="167"/>
        <end position="208"/>
    </location>
</feature>
<evidence type="ECO:0000256" key="1">
    <source>
        <dbReference type="ARBA" id="ARBA00023157"/>
    </source>
</evidence>
<dbReference type="Pfam" id="PF00535">
    <property type="entry name" value="Glycos_transf_2"/>
    <property type="match status" value="1"/>
</dbReference>
<dbReference type="Gene3D" id="3.90.550.10">
    <property type="entry name" value="Spore Coat Polysaccharide Biosynthesis Protein SpsA, Chain A"/>
    <property type="match status" value="1"/>
</dbReference>
<protein>
    <submittedName>
        <fullName evidence="3">Polypeptide N-acetylgalactosaminyltransferase-like 6</fullName>
    </submittedName>
</protein>
<reference evidence="3 4" key="1">
    <citation type="submission" date="2024-06" db="EMBL/GenBank/DDBJ databases">
        <title>The draft genome of Grus japonensis, version 3.</title>
        <authorList>
            <person name="Nabeshima K."/>
            <person name="Suzuki S."/>
            <person name="Onuma M."/>
        </authorList>
    </citation>
    <scope>NUCLEOTIDE SEQUENCE [LARGE SCALE GENOMIC DNA]</scope>
    <source>
        <strain evidence="3 4">451A</strain>
    </source>
</reference>
<comment type="caution">
    <text evidence="3">The sequence shown here is derived from an EMBL/GenBank/DDBJ whole genome shotgun (WGS) entry which is preliminary data.</text>
</comment>
<proteinExistence type="predicted"/>
<organism evidence="3 4">
    <name type="scientific">Grus japonensis</name>
    <name type="common">Japanese crane</name>
    <name type="synonym">Red-crowned crane</name>
    <dbReference type="NCBI Taxonomy" id="30415"/>
    <lineage>
        <taxon>Eukaryota</taxon>
        <taxon>Metazoa</taxon>
        <taxon>Chordata</taxon>
        <taxon>Craniata</taxon>
        <taxon>Vertebrata</taxon>
        <taxon>Euteleostomi</taxon>
        <taxon>Archelosauria</taxon>
        <taxon>Archosauria</taxon>
        <taxon>Dinosauria</taxon>
        <taxon>Saurischia</taxon>
        <taxon>Theropoda</taxon>
        <taxon>Coelurosauria</taxon>
        <taxon>Aves</taxon>
        <taxon>Neognathae</taxon>
        <taxon>Neoaves</taxon>
        <taxon>Gruiformes</taxon>
        <taxon>Gruidae</taxon>
        <taxon>Grus</taxon>
    </lineage>
</organism>
<evidence type="ECO:0000259" key="2">
    <source>
        <dbReference type="Pfam" id="PF00535"/>
    </source>
</evidence>
<dbReference type="InterPro" id="IPR029044">
    <property type="entry name" value="Nucleotide-diphossugar_trans"/>
</dbReference>
<keyword evidence="1" id="KW-1015">Disulfide bond</keyword>
<dbReference type="SUPFAM" id="SSF53448">
    <property type="entry name" value="Nucleotide-diphospho-sugar transferases"/>
    <property type="match status" value="1"/>
</dbReference>
<sequence>MPAGSKTGPPLAKAKPISASVITYLRSRKTLGGRELLQPERGVRRCKKLCRHQGKGEHGKPYPLTEEDHDDSAYRENGFNIFVSNNIALERSLPDIRHPKIYFQTFVDLAVFQALMKFNVFFERFIPVSQQCALVAKKANGILGCIKKTMASSCKHKVYLEKLPNTSIIIPFHNEGWTSLLRTIHSIINRTPDSLIAEIILVDDFSDRADLAVGSSLETSIERL</sequence>